<sequence>GVDHFCLHTGGKAVIDGVGMSLDLSEYDLEPARMTLHRFGNTSASSLCCLWEVMKDVNGDGNVWEDCVDDYPPESLANAFMEKYGWLNEVEDPDNYEFPDFLK</sequence>
<evidence type="ECO:0000256" key="3">
    <source>
        <dbReference type="ARBA" id="ARBA00012975"/>
    </source>
</evidence>
<reference evidence="6 7" key="1">
    <citation type="journal article" date="2014" name="Am. J. Bot.">
        <title>Genome assembly and annotation for red clover (Trifolium pratense; Fabaceae).</title>
        <authorList>
            <person name="Istvanek J."/>
            <person name="Jaros M."/>
            <person name="Krenek A."/>
            <person name="Repkova J."/>
        </authorList>
    </citation>
    <scope>NUCLEOTIDE SEQUENCE [LARGE SCALE GENOMIC DNA]</scope>
    <source>
        <strain evidence="7">cv. Tatra</strain>
        <tissue evidence="6">Young leaves</tissue>
    </source>
</reference>
<dbReference type="ExpressionAtlas" id="A0A2K3MFI8">
    <property type="expression patterns" value="baseline"/>
</dbReference>
<dbReference type="GO" id="GO:0009813">
    <property type="term" value="P:flavonoid biosynthetic process"/>
    <property type="evidence" value="ECO:0007669"/>
    <property type="project" value="UniProtKB-UniPathway"/>
</dbReference>
<organism evidence="6 7">
    <name type="scientific">Trifolium pratense</name>
    <name type="common">Red clover</name>
    <dbReference type="NCBI Taxonomy" id="57577"/>
    <lineage>
        <taxon>Eukaryota</taxon>
        <taxon>Viridiplantae</taxon>
        <taxon>Streptophyta</taxon>
        <taxon>Embryophyta</taxon>
        <taxon>Tracheophyta</taxon>
        <taxon>Spermatophyta</taxon>
        <taxon>Magnoliopsida</taxon>
        <taxon>eudicotyledons</taxon>
        <taxon>Gunneridae</taxon>
        <taxon>Pentapetalae</taxon>
        <taxon>rosids</taxon>
        <taxon>fabids</taxon>
        <taxon>Fabales</taxon>
        <taxon>Fabaceae</taxon>
        <taxon>Papilionoideae</taxon>
        <taxon>50 kb inversion clade</taxon>
        <taxon>NPAAA clade</taxon>
        <taxon>Hologalegina</taxon>
        <taxon>IRL clade</taxon>
        <taxon>Trifolieae</taxon>
        <taxon>Trifolium</taxon>
    </lineage>
</organism>
<evidence type="ECO:0000313" key="6">
    <source>
        <dbReference type="EMBL" id="PNX89565.1"/>
    </source>
</evidence>
<dbReference type="Pfam" id="PF02797">
    <property type="entry name" value="Chal_sti_synt_C"/>
    <property type="match status" value="1"/>
</dbReference>
<dbReference type="EMBL" id="ASHM01060200">
    <property type="protein sequence ID" value="PNX89565.1"/>
    <property type="molecule type" value="Genomic_DNA"/>
</dbReference>
<dbReference type="EC" id="2.3.1.74" evidence="3"/>
<reference evidence="6 7" key="2">
    <citation type="journal article" date="2017" name="Front. Plant Sci.">
        <title>Gene Classification and Mining of Molecular Markers Useful in Red Clover (Trifolium pratense) Breeding.</title>
        <authorList>
            <person name="Istvanek J."/>
            <person name="Dluhosova J."/>
            <person name="Dluhos P."/>
            <person name="Patkova L."/>
            <person name="Nedelnik J."/>
            <person name="Repkova J."/>
        </authorList>
    </citation>
    <scope>NUCLEOTIDE SEQUENCE [LARGE SCALE GENOMIC DNA]</scope>
    <source>
        <strain evidence="7">cv. Tatra</strain>
        <tissue evidence="6">Young leaves</tissue>
    </source>
</reference>
<proteinExistence type="predicted"/>
<dbReference type="GO" id="GO:0016020">
    <property type="term" value="C:membrane"/>
    <property type="evidence" value="ECO:0007669"/>
    <property type="project" value="InterPro"/>
</dbReference>
<dbReference type="AlphaFoldDB" id="A0A2K3MFI8"/>
<evidence type="ECO:0000256" key="4">
    <source>
        <dbReference type="ARBA" id="ARBA00023241"/>
    </source>
</evidence>
<gene>
    <name evidence="6" type="ORF">L195_g045685</name>
</gene>
<dbReference type="UniPathway" id="UPA00154"/>
<dbReference type="GO" id="GO:0006633">
    <property type="term" value="P:fatty acid biosynthetic process"/>
    <property type="evidence" value="ECO:0007669"/>
    <property type="project" value="InterPro"/>
</dbReference>
<dbReference type="InterPro" id="IPR016039">
    <property type="entry name" value="Thiolase-like"/>
</dbReference>
<evidence type="ECO:0000313" key="7">
    <source>
        <dbReference type="Proteomes" id="UP000236291"/>
    </source>
</evidence>
<protein>
    <recommendedName>
        <fullName evidence="3">chalcone synthase</fullName>
        <ecNumber evidence="3">2.3.1.74</ecNumber>
    </recommendedName>
</protein>
<comment type="pathway">
    <text evidence="2">Secondary metabolite biosynthesis; flavonoid biosynthesis.</text>
</comment>
<dbReference type="InterPro" id="IPR012392">
    <property type="entry name" value="3-ktacl-CoA_syn"/>
</dbReference>
<dbReference type="GO" id="GO:0016210">
    <property type="term" value="F:naringenin-chalcone synthase activity"/>
    <property type="evidence" value="ECO:0007669"/>
    <property type="project" value="UniProtKB-EC"/>
</dbReference>
<dbReference type="Gene3D" id="3.40.47.10">
    <property type="match status" value="1"/>
</dbReference>
<comment type="caution">
    <text evidence="6">The sequence shown here is derived from an EMBL/GenBank/DDBJ whole genome shotgun (WGS) entry which is preliminary data.</text>
</comment>
<dbReference type="SUPFAM" id="SSF53901">
    <property type="entry name" value="Thiolase-like"/>
    <property type="match status" value="1"/>
</dbReference>
<evidence type="ECO:0000256" key="2">
    <source>
        <dbReference type="ARBA" id="ARBA00004966"/>
    </source>
</evidence>
<feature type="domain" description="Chalcone/stilbene synthase C-terminal" evidence="5">
    <location>
        <begin position="5"/>
        <end position="57"/>
    </location>
</feature>
<name>A0A2K3MFI8_TRIPR</name>
<dbReference type="PANTHER" id="PTHR31561">
    <property type="entry name" value="3-KETOACYL-COA SYNTHASE"/>
    <property type="match status" value="1"/>
</dbReference>
<feature type="non-terminal residue" evidence="6">
    <location>
        <position position="1"/>
    </location>
</feature>
<dbReference type="STRING" id="57577.A0A2K3MFI8"/>
<dbReference type="Proteomes" id="UP000236291">
    <property type="component" value="Unassembled WGS sequence"/>
</dbReference>
<dbReference type="InterPro" id="IPR012328">
    <property type="entry name" value="Chalcone/stilbene_synt_C"/>
</dbReference>
<keyword evidence="4" id="KW-0284">Flavonoid biosynthesis</keyword>
<evidence type="ECO:0000259" key="5">
    <source>
        <dbReference type="Pfam" id="PF02797"/>
    </source>
</evidence>
<evidence type="ECO:0000256" key="1">
    <source>
        <dbReference type="ARBA" id="ARBA00002969"/>
    </source>
</evidence>
<accession>A0A2K3MFI8</accession>
<comment type="function">
    <text evidence="1">The primary product of this enzyme is 4,2',4',6'-tetrahydroxychalcone (also termed naringenin-chalcone or chalcone) which can under specific conditions spontaneously isomerize into naringenin.</text>
</comment>